<protein>
    <submittedName>
        <fullName evidence="1">Uncharacterized protein</fullName>
    </submittedName>
</protein>
<accession>A0ABP9JHC7</accession>
<evidence type="ECO:0000313" key="1">
    <source>
        <dbReference type="EMBL" id="GAA5029959.1"/>
    </source>
</evidence>
<dbReference type="EMBL" id="BAABIW010000017">
    <property type="protein sequence ID" value="GAA5029959.1"/>
    <property type="molecule type" value="Genomic_DNA"/>
</dbReference>
<gene>
    <name evidence="1" type="ORF">GCM10023258_26760</name>
</gene>
<comment type="caution">
    <text evidence="1">The sequence shown here is derived from an EMBL/GenBank/DDBJ whole genome shotgun (WGS) entry which is preliminary data.</text>
</comment>
<organism evidence="1 2">
    <name type="scientific">Terrabacter aeriphilus</name>
    <dbReference type="NCBI Taxonomy" id="515662"/>
    <lineage>
        <taxon>Bacteria</taxon>
        <taxon>Bacillati</taxon>
        <taxon>Actinomycetota</taxon>
        <taxon>Actinomycetes</taxon>
        <taxon>Micrococcales</taxon>
        <taxon>Intrasporangiaceae</taxon>
        <taxon>Terrabacter</taxon>
    </lineage>
</organism>
<proteinExistence type="predicted"/>
<reference evidence="2" key="1">
    <citation type="journal article" date="2019" name="Int. J. Syst. Evol. Microbiol.">
        <title>The Global Catalogue of Microorganisms (GCM) 10K type strain sequencing project: providing services to taxonomists for standard genome sequencing and annotation.</title>
        <authorList>
            <consortium name="The Broad Institute Genomics Platform"/>
            <consortium name="The Broad Institute Genome Sequencing Center for Infectious Disease"/>
            <person name="Wu L."/>
            <person name="Ma J."/>
        </authorList>
    </citation>
    <scope>NUCLEOTIDE SEQUENCE [LARGE SCALE GENOMIC DNA]</scope>
    <source>
        <strain evidence="2">JCM 17687</strain>
    </source>
</reference>
<sequence>MTATPGADTFMDHAKQTAFVEHVRGRGGASAQVAVTLEQFFDGNDCEWCIAPNRPEDVPLEAVRRVLFDLRSHPEVHDVRIELDVLEFDAFPDDEWPYASGAAVVTTLLPEEVDSLTIEADTQSSGGPAAGADWLVDAPGVPTGHHYVGVWWD</sequence>
<evidence type="ECO:0000313" key="2">
    <source>
        <dbReference type="Proteomes" id="UP001500427"/>
    </source>
</evidence>
<name>A0ABP9JHC7_9MICO</name>
<keyword evidence="2" id="KW-1185">Reference proteome</keyword>
<dbReference type="Proteomes" id="UP001500427">
    <property type="component" value="Unassembled WGS sequence"/>
</dbReference>
<dbReference type="RefSeq" id="WP_345507995.1">
    <property type="nucleotide sequence ID" value="NZ_BAABIW010000017.1"/>
</dbReference>